<evidence type="ECO:0000313" key="3">
    <source>
        <dbReference type="EMBL" id="MBA2133304.1"/>
    </source>
</evidence>
<evidence type="ECO:0000256" key="1">
    <source>
        <dbReference type="ARBA" id="ARBA00022679"/>
    </source>
</evidence>
<evidence type="ECO:0000313" key="4">
    <source>
        <dbReference type="Proteomes" id="UP000657177"/>
    </source>
</evidence>
<dbReference type="AlphaFoldDB" id="A0A8J6I2K4"/>
<dbReference type="RefSeq" id="WP_181339753.1">
    <property type="nucleotide sequence ID" value="NZ_JAAKDE010000013.1"/>
</dbReference>
<dbReference type="Gene3D" id="3.40.50.2000">
    <property type="entry name" value="Glycogen Phosphorylase B"/>
    <property type="match status" value="2"/>
</dbReference>
<dbReference type="EMBL" id="JAAKDE010000013">
    <property type="protein sequence ID" value="MBA2133304.1"/>
    <property type="molecule type" value="Genomic_DNA"/>
</dbReference>
<organism evidence="3 4">
    <name type="scientific">Capillibacterium thermochitinicola</name>
    <dbReference type="NCBI Taxonomy" id="2699427"/>
    <lineage>
        <taxon>Bacteria</taxon>
        <taxon>Bacillati</taxon>
        <taxon>Bacillota</taxon>
        <taxon>Capillibacterium</taxon>
    </lineage>
</organism>
<gene>
    <name evidence="3" type="ORF">G5B42_07080</name>
</gene>
<reference evidence="3" key="1">
    <citation type="submission" date="2020-06" db="EMBL/GenBank/DDBJ databases">
        <title>Novel chitinolytic bacterium.</title>
        <authorList>
            <person name="Ungkulpasvich U."/>
            <person name="Kosugi A."/>
            <person name="Uke A."/>
        </authorList>
    </citation>
    <scope>NUCLEOTIDE SEQUENCE</scope>
    <source>
        <strain evidence="3">UUS1-1</strain>
    </source>
</reference>
<keyword evidence="4" id="KW-1185">Reference proteome</keyword>
<keyword evidence="1" id="KW-0808">Transferase</keyword>
<comment type="caution">
    <text evidence="3">The sequence shown here is derived from an EMBL/GenBank/DDBJ whole genome shotgun (WGS) entry which is preliminary data.</text>
</comment>
<proteinExistence type="predicted"/>
<dbReference type="InterPro" id="IPR001296">
    <property type="entry name" value="Glyco_trans_1"/>
</dbReference>
<feature type="domain" description="Glycosyl transferase family 1" evidence="2">
    <location>
        <begin position="165"/>
        <end position="302"/>
    </location>
</feature>
<evidence type="ECO:0000259" key="2">
    <source>
        <dbReference type="Pfam" id="PF00534"/>
    </source>
</evidence>
<protein>
    <submittedName>
        <fullName evidence="3">Glycosyltransferase family 4 protein</fullName>
    </submittedName>
</protein>
<dbReference type="PANTHER" id="PTHR46401">
    <property type="entry name" value="GLYCOSYLTRANSFERASE WBBK-RELATED"/>
    <property type="match status" value="1"/>
</dbReference>
<dbReference type="PANTHER" id="PTHR46401:SF2">
    <property type="entry name" value="GLYCOSYLTRANSFERASE WBBK-RELATED"/>
    <property type="match status" value="1"/>
</dbReference>
<dbReference type="SUPFAM" id="SSF53756">
    <property type="entry name" value="UDP-Glycosyltransferase/glycogen phosphorylase"/>
    <property type="match status" value="1"/>
</dbReference>
<dbReference type="GO" id="GO:0016757">
    <property type="term" value="F:glycosyltransferase activity"/>
    <property type="evidence" value="ECO:0007669"/>
    <property type="project" value="InterPro"/>
</dbReference>
<accession>A0A8J6I2K4</accession>
<dbReference type="CDD" id="cd03801">
    <property type="entry name" value="GT4_PimA-like"/>
    <property type="match status" value="1"/>
</dbReference>
<sequence>MRVLMQNRSSVFRMVAGDSVQMNKTREALRQLGIEVEIKTQPTSDFSGYDLVHLFNIIPIEETYQFYQRAKKYGIPIVLSPIYWDPKEFLINITNERKDHFLTWWGKTNALRQEILDGVDLLLPNGLVELELLQKEYKLMTPARLIPNGVDPLFYYANPDKFIRRFGTKDFVLCVGRICRRKNQLALIKAARSLNQQVVLIGPINDYQYYQECRQEGEGQVRFLGGLTQGWVASAYAACSVHVLPSWYETPGLVNLEAGLAGCKVVTTDRGTAREYLGEMAWYCSPDPISVRDALRKALYSPPLPGLREHILANYTWDRVARLTLAAYQEVLR</sequence>
<dbReference type="GO" id="GO:0009103">
    <property type="term" value="P:lipopolysaccharide biosynthetic process"/>
    <property type="evidence" value="ECO:0007669"/>
    <property type="project" value="TreeGrafter"/>
</dbReference>
<dbReference type="Proteomes" id="UP000657177">
    <property type="component" value="Unassembled WGS sequence"/>
</dbReference>
<dbReference type="Pfam" id="PF00534">
    <property type="entry name" value="Glycos_transf_1"/>
    <property type="match status" value="1"/>
</dbReference>
<name>A0A8J6I2K4_9FIRM</name>